<organism evidence="9 10">
    <name type="scientific">Marinobacter daepoensis</name>
    <dbReference type="NCBI Taxonomy" id="262077"/>
    <lineage>
        <taxon>Bacteria</taxon>
        <taxon>Pseudomonadati</taxon>
        <taxon>Pseudomonadota</taxon>
        <taxon>Gammaproteobacteria</taxon>
        <taxon>Pseudomonadales</taxon>
        <taxon>Marinobacteraceae</taxon>
        <taxon>Marinobacter</taxon>
    </lineage>
</organism>
<feature type="transmembrane region" description="Helical" evidence="7">
    <location>
        <begin position="21"/>
        <end position="40"/>
    </location>
</feature>
<keyword evidence="4" id="KW-1003">Cell membrane</keyword>
<proteinExistence type="predicted"/>
<dbReference type="SMART" id="SM00387">
    <property type="entry name" value="HATPase_c"/>
    <property type="match status" value="1"/>
</dbReference>
<keyword evidence="7" id="KW-0472">Membrane</keyword>
<dbReference type="InterPro" id="IPR048760">
    <property type="entry name" value="VP0354-like_sensor_dom"/>
</dbReference>
<dbReference type="SUPFAM" id="SSF55874">
    <property type="entry name" value="ATPase domain of HSP90 chaperone/DNA topoisomerase II/histidine kinase"/>
    <property type="match status" value="1"/>
</dbReference>
<evidence type="ECO:0000259" key="8">
    <source>
        <dbReference type="PROSITE" id="PS50109"/>
    </source>
</evidence>
<evidence type="ECO:0000313" key="9">
    <source>
        <dbReference type="EMBL" id="MBN7768330.1"/>
    </source>
</evidence>
<dbReference type="PROSITE" id="PS50109">
    <property type="entry name" value="HIS_KIN"/>
    <property type="match status" value="1"/>
</dbReference>
<keyword evidence="9" id="KW-0418">Kinase</keyword>
<name>A0ABS3B8Z6_9GAMM</name>
<dbReference type="Gene3D" id="3.30.565.10">
    <property type="entry name" value="Histidine kinase-like ATPase, C-terminal domain"/>
    <property type="match status" value="1"/>
</dbReference>
<dbReference type="Pfam" id="PF21623">
    <property type="entry name" value="HK_sensor_dom_bact"/>
    <property type="match status" value="1"/>
</dbReference>
<feature type="domain" description="Histidine kinase" evidence="8">
    <location>
        <begin position="396"/>
        <end position="630"/>
    </location>
</feature>
<evidence type="ECO:0000256" key="7">
    <source>
        <dbReference type="SAM" id="Phobius"/>
    </source>
</evidence>
<evidence type="ECO:0000313" key="10">
    <source>
        <dbReference type="Proteomes" id="UP000664344"/>
    </source>
</evidence>
<keyword evidence="10" id="KW-1185">Reference proteome</keyword>
<dbReference type="EMBL" id="JAFKDB010000002">
    <property type="protein sequence ID" value="MBN7768330.1"/>
    <property type="molecule type" value="Genomic_DNA"/>
</dbReference>
<dbReference type="EC" id="2.7.13.3" evidence="3"/>
<dbReference type="InterPro" id="IPR036890">
    <property type="entry name" value="HATPase_C_sf"/>
</dbReference>
<evidence type="ECO:0000256" key="5">
    <source>
        <dbReference type="ARBA" id="ARBA00022692"/>
    </source>
</evidence>
<feature type="transmembrane region" description="Helical" evidence="7">
    <location>
        <begin position="317"/>
        <end position="337"/>
    </location>
</feature>
<evidence type="ECO:0000256" key="2">
    <source>
        <dbReference type="ARBA" id="ARBA00004651"/>
    </source>
</evidence>
<dbReference type="RefSeq" id="WP_084694257.1">
    <property type="nucleotide sequence ID" value="NZ_JAFKDB010000002.1"/>
</dbReference>
<protein>
    <recommendedName>
        <fullName evidence="3">histidine kinase</fullName>
        <ecNumber evidence="3">2.7.13.3</ecNumber>
    </recommendedName>
</protein>
<dbReference type="Gene3D" id="1.10.287.130">
    <property type="match status" value="1"/>
</dbReference>
<dbReference type="SUPFAM" id="SSF103190">
    <property type="entry name" value="Sensory domain-like"/>
    <property type="match status" value="2"/>
</dbReference>
<comment type="subcellular location">
    <subcellularLocation>
        <location evidence="2">Cell membrane</location>
        <topology evidence="2">Multi-pass membrane protein</topology>
    </subcellularLocation>
</comment>
<keyword evidence="9" id="KW-0808">Transferase</keyword>
<comment type="catalytic activity">
    <reaction evidence="1">
        <text>ATP + protein L-histidine = ADP + protein N-phospho-L-histidine.</text>
        <dbReference type="EC" id="2.7.13.3"/>
    </reaction>
</comment>
<evidence type="ECO:0000256" key="4">
    <source>
        <dbReference type="ARBA" id="ARBA00022475"/>
    </source>
</evidence>
<dbReference type="InterPro" id="IPR029151">
    <property type="entry name" value="Sensor-like_sf"/>
</dbReference>
<sequence length="636" mass="71499">MARRFMTTERTPARKQVLFHLPLLAAVLIVPLLVGTLIYVNRMTSENQIIQNQQDRMLGIALSLIHSQLGDMSHTLYLLANDRLLRKALSEQPIDRDSAHEVFFSFNTAIDSLTQIRWLSPSGMEQVRVDLTDQGGVPTPEHRLQDKSQRYYFINGINTPPGEIYFSPLDLNVEWGEIVIPFEPTIRITLKTGEQNQMPPGLLVINYNLARLMEDLRQLNTNQVQLMIVNPNGYWTLHPDRDKEWGAQREQPGNTLARISPKFWNQLKTQEVMAGHSFYDGIVSSQVLHVQPLSKTINAYLLAMTPRALVQEMRLKAAGQAAAVALVLLVIGGIVLWREYRQQRTMMGLNAQLAEDKKALEQAGKRQKDLMSQQQLLQQDLVQASKLSSLGMMVAGVAHELNTPIGGAMLAVSRQQRDLEALQQGFDEGLSRSAFLTYLEDTRHGNHLLQLNLGRCAELVRSFKRLAVDRANEEIIEFSPRQVAEDLLISLEPELKQHSVVIEDQIEADLSLESYPGVLSQVLQNLLTNALDHGFEPSEPGRITLSTQAEPGQQRLAIIVEDNGRGISPDIRPRIFDPFVTSRRGRGNTGLGLNLVHQWVTQVLEGDIEVASPCKDGRGTRFTLWLPLAIERVDVT</sequence>
<dbReference type="InterPro" id="IPR003594">
    <property type="entry name" value="HATPase_dom"/>
</dbReference>
<reference evidence="9 10" key="1">
    <citation type="submission" date="2021-02" db="EMBL/GenBank/DDBJ databases">
        <title>PHA producing bacteria isolated from coastal sediment in Guangdong, Shenzhen.</title>
        <authorList>
            <person name="Zheng W."/>
            <person name="Yu S."/>
            <person name="Huang Y."/>
        </authorList>
    </citation>
    <scope>NUCLEOTIDE SEQUENCE [LARGE SCALE GENOMIC DNA]</scope>
    <source>
        <strain evidence="9 10">TN21-5</strain>
    </source>
</reference>
<dbReference type="PRINTS" id="PR00344">
    <property type="entry name" value="BCTRLSENSOR"/>
</dbReference>
<gene>
    <name evidence="9" type="ORF">JYP53_00240</name>
</gene>
<comment type="caution">
    <text evidence="9">The sequence shown here is derived from an EMBL/GenBank/DDBJ whole genome shotgun (WGS) entry which is preliminary data.</text>
</comment>
<accession>A0ABS3B8Z6</accession>
<dbReference type="GO" id="GO:0016301">
    <property type="term" value="F:kinase activity"/>
    <property type="evidence" value="ECO:0007669"/>
    <property type="project" value="UniProtKB-KW"/>
</dbReference>
<dbReference type="Proteomes" id="UP000664344">
    <property type="component" value="Unassembled WGS sequence"/>
</dbReference>
<evidence type="ECO:0000256" key="6">
    <source>
        <dbReference type="ARBA" id="ARBA00022989"/>
    </source>
</evidence>
<dbReference type="PANTHER" id="PTHR43065">
    <property type="entry name" value="SENSOR HISTIDINE KINASE"/>
    <property type="match status" value="1"/>
</dbReference>
<evidence type="ECO:0000256" key="1">
    <source>
        <dbReference type="ARBA" id="ARBA00000085"/>
    </source>
</evidence>
<dbReference type="Pfam" id="PF02518">
    <property type="entry name" value="HATPase_c"/>
    <property type="match status" value="1"/>
</dbReference>
<dbReference type="InterPro" id="IPR005467">
    <property type="entry name" value="His_kinase_dom"/>
</dbReference>
<keyword evidence="6 7" id="KW-1133">Transmembrane helix</keyword>
<dbReference type="InterPro" id="IPR004358">
    <property type="entry name" value="Sig_transdc_His_kin-like_C"/>
</dbReference>
<dbReference type="Gene3D" id="3.30.450.20">
    <property type="entry name" value="PAS domain"/>
    <property type="match status" value="2"/>
</dbReference>
<evidence type="ECO:0000256" key="3">
    <source>
        <dbReference type="ARBA" id="ARBA00012438"/>
    </source>
</evidence>
<keyword evidence="5 7" id="KW-0812">Transmembrane</keyword>